<proteinExistence type="inferred from homology"/>
<evidence type="ECO:0000256" key="1">
    <source>
        <dbReference type="ARBA" id="ARBA00010617"/>
    </source>
</evidence>
<dbReference type="EMBL" id="CP017157">
    <property type="protein sequence ID" value="AOP48028.1"/>
    <property type="molecule type" value="Genomic_DNA"/>
</dbReference>
<dbReference type="Gene3D" id="1.10.630.10">
    <property type="entry name" value="Cytochrome P450"/>
    <property type="match status" value="1"/>
</dbReference>
<evidence type="ECO:0000313" key="3">
    <source>
        <dbReference type="EMBL" id="AOP48028.1"/>
    </source>
</evidence>
<dbReference type="GO" id="GO:0004497">
    <property type="term" value="F:monooxygenase activity"/>
    <property type="evidence" value="ECO:0007669"/>
    <property type="project" value="InterPro"/>
</dbReference>
<evidence type="ECO:0000256" key="2">
    <source>
        <dbReference type="SAM" id="MobiDB-lite"/>
    </source>
</evidence>
<gene>
    <name evidence="3" type="ORF">SL103_18940</name>
</gene>
<dbReference type="GO" id="GO:0020037">
    <property type="term" value="F:heme binding"/>
    <property type="evidence" value="ECO:0007669"/>
    <property type="project" value="InterPro"/>
</dbReference>
<protein>
    <submittedName>
        <fullName evidence="3">Cytochrome</fullName>
    </submittedName>
</protein>
<evidence type="ECO:0000313" key="4">
    <source>
        <dbReference type="Proteomes" id="UP000094094"/>
    </source>
</evidence>
<dbReference type="PANTHER" id="PTHR46696:SF1">
    <property type="entry name" value="CYTOCHROME P450 YJIB-RELATED"/>
    <property type="match status" value="1"/>
</dbReference>
<dbReference type="OrthoDB" id="4133219at2"/>
<dbReference type="InterPro" id="IPR036396">
    <property type="entry name" value="Cyt_P450_sf"/>
</dbReference>
<dbReference type="PRINTS" id="PR00359">
    <property type="entry name" value="BP450"/>
</dbReference>
<dbReference type="PANTHER" id="PTHR46696">
    <property type="entry name" value="P450, PUTATIVE (EUROFUNG)-RELATED"/>
    <property type="match status" value="1"/>
</dbReference>
<accession>A0A1D7VNE6</accession>
<sequence>MAVYERLREEYGAVAPVRVHDDLPAWLVLGYRENVEVARNEARYSRDPQIWREALAGRVRADHPLSPMITWWPVVNFTDGAVHRRLSDAIKEALRRFEELGIRRYVDRCALELINRFPNGRVDLVADFAVQLPMLVMSNLIGLPEEAGPRLVEAVPDMLQGTETSVESDRYVTDLLQQLVESKKSHPGHDLTSMLLKHPSQLTDQEVLAHVRIILVAACETTTTLIANTLRMVLTDQRFRAHLSGGQMTLPDAVEQMLWDQPPLNTVIGRWAVADVELGGQQIRAGDMLLLGLAAGNADPVVRPPEDELSAPIYANRSHLSFSKGAHECPGQEIGRSIAQAGVDTLLARLDGLALAVPAAELRRNGTLMSQHLVNLPVTFRPLQATNAATEKGRVPGYASREHSALTDVPAP</sequence>
<dbReference type="GO" id="GO:0016705">
    <property type="term" value="F:oxidoreductase activity, acting on paired donors, with incorporation or reduction of molecular oxygen"/>
    <property type="evidence" value="ECO:0007669"/>
    <property type="project" value="InterPro"/>
</dbReference>
<dbReference type="InterPro" id="IPR002397">
    <property type="entry name" value="Cyt_P450_B"/>
</dbReference>
<dbReference type="Proteomes" id="UP000094094">
    <property type="component" value="Chromosome"/>
</dbReference>
<keyword evidence="4" id="KW-1185">Reference proteome</keyword>
<feature type="region of interest" description="Disordered" evidence="2">
    <location>
        <begin position="391"/>
        <end position="412"/>
    </location>
</feature>
<dbReference type="GO" id="GO:0005506">
    <property type="term" value="F:iron ion binding"/>
    <property type="evidence" value="ECO:0007669"/>
    <property type="project" value="InterPro"/>
</dbReference>
<comment type="similarity">
    <text evidence="1">Belongs to the cytochrome P450 family.</text>
</comment>
<dbReference type="InterPro" id="IPR017972">
    <property type="entry name" value="Cyt_P450_CS"/>
</dbReference>
<dbReference type="SUPFAM" id="SSF48264">
    <property type="entry name" value="Cytochrome P450"/>
    <property type="match status" value="1"/>
</dbReference>
<organism evidence="3 4">
    <name type="scientific">Streptomyces lydicus</name>
    <dbReference type="NCBI Taxonomy" id="47763"/>
    <lineage>
        <taxon>Bacteria</taxon>
        <taxon>Bacillati</taxon>
        <taxon>Actinomycetota</taxon>
        <taxon>Actinomycetes</taxon>
        <taxon>Kitasatosporales</taxon>
        <taxon>Streptomycetaceae</taxon>
        <taxon>Streptomyces</taxon>
    </lineage>
</organism>
<dbReference type="PROSITE" id="PS00086">
    <property type="entry name" value="CYTOCHROME_P450"/>
    <property type="match status" value="1"/>
</dbReference>
<dbReference type="RefSeq" id="WP_069570164.1">
    <property type="nucleotide sequence ID" value="NZ_CP017157.1"/>
</dbReference>
<reference evidence="3 4" key="1">
    <citation type="submission" date="2016-09" db="EMBL/GenBank/DDBJ databases">
        <title>Complete genome sequencing of Streptomyces lydicus 103 and metabolic pathways analysis of antibiotic biosynthesis.</title>
        <authorList>
            <person name="Jia N."/>
            <person name="Ding M.-Z."/>
            <person name="Gao F."/>
            <person name="Yuan Y.-J."/>
        </authorList>
    </citation>
    <scope>NUCLEOTIDE SEQUENCE [LARGE SCALE GENOMIC DNA]</scope>
    <source>
        <strain evidence="3 4">103</strain>
    </source>
</reference>
<name>A0A1D7VNE6_9ACTN</name>
<dbReference type="CDD" id="cd20623">
    <property type="entry name" value="CYP_unk"/>
    <property type="match status" value="1"/>
</dbReference>
<dbReference type="AlphaFoldDB" id="A0A1D7VNE6"/>
<dbReference type="KEGG" id="slc:SL103_18940"/>